<reference evidence="2" key="1">
    <citation type="submission" date="2016-10" db="EMBL/GenBank/DDBJ databases">
        <authorList>
            <person name="Varghese N."/>
            <person name="Submissions S."/>
        </authorList>
    </citation>
    <scope>NUCLEOTIDE SEQUENCE [LARGE SCALE GENOMIC DNA]</scope>
    <source>
        <strain evidence="2">DSM 17465</strain>
    </source>
</reference>
<protein>
    <submittedName>
        <fullName evidence="1">Uncharacterized protein</fullName>
    </submittedName>
</protein>
<keyword evidence="2" id="KW-1185">Reference proteome</keyword>
<dbReference type="AlphaFoldDB" id="A0A1I7AW98"/>
<name>A0A1I7AW98_9HYPH</name>
<dbReference type="EMBL" id="FPBD01000003">
    <property type="protein sequence ID" value="SFT79171.1"/>
    <property type="molecule type" value="Genomic_DNA"/>
</dbReference>
<gene>
    <name evidence="1" type="ORF">SAMN05444141_103421</name>
</gene>
<accession>A0A1I7AW98</accession>
<sequence>MRNWGKLHVGIKLFASRPIDLNYVNALIYNNKI</sequence>
<evidence type="ECO:0000313" key="2">
    <source>
        <dbReference type="Proteomes" id="UP000183371"/>
    </source>
</evidence>
<proteinExistence type="predicted"/>
<organism evidence="1 2">
    <name type="scientific">Pseudovibrio denitrificans</name>
    <dbReference type="NCBI Taxonomy" id="258256"/>
    <lineage>
        <taxon>Bacteria</taxon>
        <taxon>Pseudomonadati</taxon>
        <taxon>Pseudomonadota</taxon>
        <taxon>Alphaproteobacteria</taxon>
        <taxon>Hyphomicrobiales</taxon>
        <taxon>Stappiaceae</taxon>
        <taxon>Pseudovibrio</taxon>
    </lineage>
</organism>
<dbReference type="Proteomes" id="UP000183371">
    <property type="component" value="Unassembled WGS sequence"/>
</dbReference>
<evidence type="ECO:0000313" key="1">
    <source>
        <dbReference type="EMBL" id="SFT79171.1"/>
    </source>
</evidence>